<sequence length="374" mass="40537">MLRYRWRVQELDREPGTAAAADLAVLDIGLQNGAQHAGRLSFVDRGVSVTESIAVTDGFADEIALVWGVRGTPHHYRREDLTDVATAVSPFDAADAYKRLAGTGGTWKKAGIDPLVALTELGTAMRDSLEEPMSKGDLSSHLHGTLPPEYEVDCRPCKATHPAEMAFRMAPLFAGIELEPGTSPPVLRRIPGWPGRRRRGPADDPQAVPDHLRIIRAYLHFLGPATPADVAAYLETAATTVKKHLPKDVVEVDRAGTTALILADDVTALEAAGSPGEETVRLLSPYDLFTAAKDRALLVEKSRHKELWPVLGRPGAVAVDGEIVGTWRPTTKGTRLSLRIDSWTDTGRHRRPLEARGELLAATRGKTFAGLETP</sequence>
<feature type="region of interest" description="Disordered" evidence="1">
    <location>
        <begin position="187"/>
        <end position="206"/>
    </location>
</feature>
<reference evidence="3" key="1">
    <citation type="journal article" date="2019" name="Int. J. Syst. Evol. Microbiol.">
        <title>The Global Catalogue of Microorganisms (GCM) 10K type strain sequencing project: providing services to taxonomists for standard genome sequencing and annotation.</title>
        <authorList>
            <consortium name="The Broad Institute Genomics Platform"/>
            <consortium name="The Broad Institute Genome Sequencing Center for Infectious Disease"/>
            <person name="Wu L."/>
            <person name="Ma J."/>
        </authorList>
    </citation>
    <scope>NUCLEOTIDE SEQUENCE [LARGE SCALE GENOMIC DNA]</scope>
    <source>
        <strain evidence="3">NBRC 113072</strain>
    </source>
</reference>
<evidence type="ECO:0000313" key="3">
    <source>
        <dbReference type="Proteomes" id="UP001157126"/>
    </source>
</evidence>
<dbReference type="InterPro" id="IPR009351">
    <property type="entry name" value="AlkZ-like"/>
</dbReference>
<evidence type="ECO:0000313" key="2">
    <source>
        <dbReference type="EMBL" id="GMA40236.1"/>
    </source>
</evidence>
<dbReference type="Proteomes" id="UP001157126">
    <property type="component" value="Unassembled WGS sequence"/>
</dbReference>
<keyword evidence="3" id="KW-1185">Reference proteome</keyword>
<protein>
    <recommendedName>
        <fullName evidence="4">Winged helix DNA-binding domain-containing protein</fullName>
    </recommendedName>
</protein>
<dbReference type="PANTHER" id="PTHR38479">
    <property type="entry name" value="LMO0824 PROTEIN"/>
    <property type="match status" value="1"/>
</dbReference>
<gene>
    <name evidence="2" type="ORF">GCM10025883_22810</name>
</gene>
<evidence type="ECO:0008006" key="4">
    <source>
        <dbReference type="Google" id="ProtNLM"/>
    </source>
</evidence>
<comment type="caution">
    <text evidence="2">The sequence shown here is derived from an EMBL/GenBank/DDBJ whole genome shotgun (WGS) entry which is preliminary data.</text>
</comment>
<dbReference type="Pfam" id="PF06224">
    <property type="entry name" value="AlkZ-like"/>
    <property type="match status" value="1"/>
</dbReference>
<proteinExistence type="predicted"/>
<dbReference type="EMBL" id="BSUO01000001">
    <property type="protein sequence ID" value="GMA40236.1"/>
    <property type="molecule type" value="Genomic_DNA"/>
</dbReference>
<name>A0ABQ6IS30_9MICO</name>
<dbReference type="PANTHER" id="PTHR38479:SF2">
    <property type="entry name" value="WINGED HELIX DNA-BINDING DOMAIN-CONTAINING PROTEIN"/>
    <property type="match status" value="1"/>
</dbReference>
<organism evidence="2 3">
    <name type="scientific">Mobilicoccus caccae</name>
    <dbReference type="NCBI Taxonomy" id="1859295"/>
    <lineage>
        <taxon>Bacteria</taxon>
        <taxon>Bacillati</taxon>
        <taxon>Actinomycetota</taxon>
        <taxon>Actinomycetes</taxon>
        <taxon>Micrococcales</taxon>
        <taxon>Dermatophilaceae</taxon>
        <taxon>Mobilicoccus</taxon>
    </lineage>
</organism>
<evidence type="ECO:0000256" key="1">
    <source>
        <dbReference type="SAM" id="MobiDB-lite"/>
    </source>
</evidence>
<accession>A0ABQ6IS30</accession>